<feature type="transmembrane region" description="Helical" evidence="6">
    <location>
        <begin position="77"/>
        <end position="98"/>
    </location>
</feature>
<keyword evidence="4 6" id="KW-1133">Transmembrane helix</keyword>
<comment type="subcellular location">
    <subcellularLocation>
        <location evidence="1">Cell membrane</location>
        <topology evidence="1">Multi-pass membrane protein</topology>
    </subcellularLocation>
</comment>
<dbReference type="InterPro" id="IPR005171">
    <property type="entry name" value="Cyt_c_oxidase_su4_prok"/>
</dbReference>
<keyword evidence="3 6" id="KW-0812">Transmembrane</keyword>
<keyword evidence="8" id="KW-1185">Reference proteome</keyword>
<organism evidence="7 8">
    <name type="scientific">Mycolicibacterium novocastrense</name>
    <name type="common">Mycobacterium novocastrense</name>
    <dbReference type="NCBI Taxonomy" id="59813"/>
    <lineage>
        <taxon>Bacteria</taxon>
        <taxon>Bacillati</taxon>
        <taxon>Actinomycetota</taxon>
        <taxon>Actinomycetes</taxon>
        <taxon>Mycobacteriales</taxon>
        <taxon>Mycobacteriaceae</taxon>
        <taxon>Mycolicibacterium</taxon>
    </lineage>
</organism>
<name>A0ABQ0KSZ9_MYCNV</name>
<evidence type="ECO:0000256" key="1">
    <source>
        <dbReference type="ARBA" id="ARBA00004651"/>
    </source>
</evidence>
<evidence type="ECO:0000256" key="4">
    <source>
        <dbReference type="ARBA" id="ARBA00022989"/>
    </source>
</evidence>
<evidence type="ECO:0000313" key="7">
    <source>
        <dbReference type="EMBL" id="GAT12592.1"/>
    </source>
</evidence>
<sequence>MTSTSQTRRRGTATRTMAWTWLVLTAITVGAWWLAPAHFTDTVHASTSITALVLALTFVKARLIIRNFMEVNTGPRWLKRSTDAWLGLLLVTVFVIYLV</sequence>
<feature type="transmembrane region" description="Helical" evidence="6">
    <location>
        <begin position="16"/>
        <end position="35"/>
    </location>
</feature>
<protein>
    <submittedName>
        <fullName evidence="7">Prokaryotic cytochrome C oxidase subunit IV family protein</fullName>
    </submittedName>
</protein>
<dbReference type="EMBL" id="BCTA01000094">
    <property type="protein sequence ID" value="GAT12592.1"/>
    <property type="molecule type" value="Genomic_DNA"/>
</dbReference>
<evidence type="ECO:0000313" key="8">
    <source>
        <dbReference type="Proteomes" id="UP000069773"/>
    </source>
</evidence>
<evidence type="ECO:0000256" key="2">
    <source>
        <dbReference type="ARBA" id="ARBA00022475"/>
    </source>
</evidence>
<accession>A0ABQ0KSZ9</accession>
<keyword evidence="2" id="KW-1003">Cell membrane</keyword>
<evidence type="ECO:0000256" key="6">
    <source>
        <dbReference type="SAM" id="Phobius"/>
    </source>
</evidence>
<gene>
    <name evidence="7" type="ORF">RMCN_5725</name>
</gene>
<dbReference type="Pfam" id="PF03626">
    <property type="entry name" value="COX4_pro"/>
    <property type="match status" value="1"/>
</dbReference>
<proteinExistence type="predicted"/>
<comment type="caution">
    <text evidence="7">The sequence shown here is derived from an EMBL/GenBank/DDBJ whole genome shotgun (WGS) entry which is preliminary data.</text>
</comment>
<evidence type="ECO:0000256" key="5">
    <source>
        <dbReference type="ARBA" id="ARBA00023136"/>
    </source>
</evidence>
<feature type="transmembrane region" description="Helical" evidence="6">
    <location>
        <begin position="47"/>
        <end position="65"/>
    </location>
</feature>
<evidence type="ECO:0000256" key="3">
    <source>
        <dbReference type="ARBA" id="ARBA00022692"/>
    </source>
</evidence>
<keyword evidence="5 6" id="KW-0472">Membrane</keyword>
<reference evidence="7 8" key="1">
    <citation type="journal article" date="2016" name="Genome Announc.">
        <title>Draft Genome Sequences of Five Rapidly Growing Mycobacterium Species, M. thermoresistibile, M. fortuitum subsp. acetamidolyticum, M. canariasense, M. brisbanense, and M. novocastrense.</title>
        <authorList>
            <person name="Katahira K."/>
            <person name="Ogura Y."/>
            <person name="Gotoh Y."/>
            <person name="Hayashi T."/>
        </authorList>
    </citation>
    <scope>NUCLEOTIDE SEQUENCE [LARGE SCALE GENOMIC DNA]</scope>
    <source>
        <strain evidence="7 8">JCM18114</strain>
    </source>
</reference>
<dbReference type="Proteomes" id="UP000069773">
    <property type="component" value="Unassembled WGS sequence"/>
</dbReference>